<gene>
    <name evidence="2" type="ORF">HanXRQr2_Chr05g0199171</name>
</gene>
<dbReference type="Proteomes" id="UP000215914">
    <property type="component" value="Unassembled WGS sequence"/>
</dbReference>
<evidence type="ECO:0000313" key="3">
    <source>
        <dbReference type="Proteomes" id="UP000215914"/>
    </source>
</evidence>
<dbReference type="AlphaFoldDB" id="A0A9K3NLE5"/>
<accession>A0A9K3NLE5</accession>
<protein>
    <submittedName>
        <fullName evidence="2">Uncharacterized protein</fullName>
    </submittedName>
</protein>
<sequence length="232" mass="26789">MGQKGKEHAGSSSQQAETQPKKRRYLGRDDDSDEEEELDLDLDLDPADKPKWEAGPLDDQPIEWQPTLFNDLIYRLKDKAAAFICEKEVKEAALNCYDKDNKNLFKDEIQEWMATLTCNKYSKPSKMKLTGTVNGIEVEMSFDALRKLAKYDSLPTRDYMIPSLDDLLLKPESHPRWNDILEALFLMGTYHGTLFRRNLKIEAKLLLMICIYNVILKGYCPRSHVRITASDH</sequence>
<dbReference type="Gramene" id="mRNA:HanXRQr2_Chr05g0199171">
    <property type="protein sequence ID" value="mRNA:HanXRQr2_Chr05g0199171"/>
    <property type="gene ID" value="HanXRQr2_Chr05g0199171"/>
</dbReference>
<dbReference type="EMBL" id="MNCJ02000320">
    <property type="protein sequence ID" value="KAF5804619.1"/>
    <property type="molecule type" value="Genomic_DNA"/>
</dbReference>
<evidence type="ECO:0000313" key="2">
    <source>
        <dbReference type="EMBL" id="KAF5804619.1"/>
    </source>
</evidence>
<name>A0A9K3NLE5_HELAN</name>
<keyword evidence="3" id="KW-1185">Reference proteome</keyword>
<feature type="compositionally biased region" description="Acidic residues" evidence="1">
    <location>
        <begin position="30"/>
        <end position="45"/>
    </location>
</feature>
<feature type="region of interest" description="Disordered" evidence="1">
    <location>
        <begin position="1"/>
        <end position="59"/>
    </location>
</feature>
<reference evidence="2" key="2">
    <citation type="submission" date="2020-06" db="EMBL/GenBank/DDBJ databases">
        <title>Helianthus annuus Genome sequencing and assembly Release 2.</title>
        <authorList>
            <person name="Gouzy J."/>
            <person name="Langlade N."/>
            <person name="Munos S."/>
        </authorList>
    </citation>
    <scope>NUCLEOTIDE SEQUENCE</scope>
    <source>
        <tissue evidence="2">Leaves</tissue>
    </source>
</reference>
<reference evidence="2" key="1">
    <citation type="journal article" date="2017" name="Nature">
        <title>The sunflower genome provides insights into oil metabolism, flowering and Asterid evolution.</title>
        <authorList>
            <person name="Badouin H."/>
            <person name="Gouzy J."/>
            <person name="Grassa C.J."/>
            <person name="Murat F."/>
            <person name="Staton S.E."/>
            <person name="Cottret L."/>
            <person name="Lelandais-Briere C."/>
            <person name="Owens G.L."/>
            <person name="Carrere S."/>
            <person name="Mayjonade B."/>
            <person name="Legrand L."/>
            <person name="Gill N."/>
            <person name="Kane N.C."/>
            <person name="Bowers J.E."/>
            <person name="Hubner S."/>
            <person name="Bellec A."/>
            <person name="Berard A."/>
            <person name="Berges H."/>
            <person name="Blanchet N."/>
            <person name="Boniface M.C."/>
            <person name="Brunel D."/>
            <person name="Catrice O."/>
            <person name="Chaidir N."/>
            <person name="Claudel C."/>
            <person name="Donnadieu C."/>
            <person name="Faraut T."/>
            <person name="Fievet G."/>
            <person name="Helmstetter N."/>
            <person name="King M."/>
            <person name="Knapp S.J."/>
            <person name="Lai Z."/>
            <person name="Le Paslier M.C."/>
            <person name="Lippi Y."/>
            <person name="Lorenzon L."/>
            <person name="Mandel J.R."/>
            <person name="Marage G."/>
            <person name="Marchand G."/>
            <person name="Marquand E."/>
            <person name="Bret-Mestries E."/>
            <person name="Morien E."/>
            <person name="Nambeesan S."/>
            <person name="Nguyen T."/>
            <person name="Pegot-Espagnet P."/>
            <person name="Pouilly N."/>
            <person name="Raftis F."/>
            <person name="Sallet E."/>
            <person name="Schiex T."/>
            <person name="Thomas J."/>
            <person name="Vandecasteele C."/>
            <person name="Vares D."/>
            <person name="Vear F."/>
            <person name="Vautrin S."/>
            <person name="Crespi M."/>
            <person name="Mangin B."/>
            <person name="Burke J.M."/>
            <person name="Salse J."/>
            <person name="Munos S."/>
            <person name="Vincourt P."/>
            <person name="Rieseberg L.H."/>
            <person name="Langlade N.B."/>
        </authorList>
    </citation>
    <scope>NUCLEOTIDE SEQUENCE</scope>
    <source>
        <tissue evidence="2">Leaves</tissue>
    </source>
</reference>
<comment type="caution">
    <text evidence="2">The sequence shown here is derived from an EMBL/GenBank/DDBJ whole genome shotgun (WGS) entry which is preliminary data.</text>
</comment>
<evidence type="ECO:0000256" key="1">
    <source>
        <dbReference type="SAM" id="MobiDB-lite"/>
    </source>
</evidence>
<organism evidence="2 3">
    <name type="scientific">Helianthus annuus</name>
    <name type="common">Common sunflower</name>
    <dbReference type="NCBI Taxonomy" id="4232"/>
    <lineage>
        <taxon>Eukaryota</taxon>
        <taxon>Viridiplantae</taxon>
        <taxon>Streptophyta</taxon>
        <taxon>Embryophyta</taxon>
        <taxon>Tracheophyta</taxon>
        <taxon>Spermatophyta</taxon>
        <taxon>Magnoliopsida</taxon>
        <taxon>eudicotyledons</taxon>
        <taxon>Gunneridae</taxon>
        <taxon>Pentapetalae</taxon>
        <taxon>asterids</taxon>
        <taxon>campanulids</taxon>
        <taxon>Asterales</taxon>
        <taxon>Asteraceae</taxon>
        <taxon>Asteroideae</taxon>
        <taxon>Heliantheae alliance</taxon>
        <taxon>Heliantheae</taxon>
        <taxon>Helianthus</taxon>
    </lineage>
</organism>
<proteinExistence type="predicted"/>